<keyword evidence="3" id="KW-1185">Reference proteome</keyword>
<dbReference type="OrthoDB" id="912723at2"/>
<gene>
    <name evidence="2" type="ORF">FEN17_00620</name>
</gene>
<evidence type="ECO:0000313" key="3">
    <source>
        <dbReference type="Proteomes" id="UP000306402"/>
    </source>
</evidence>
<name>A0A5R9L1D2_9BACT</name>
<dbReference type="Proteomes" id="UP000306402">
    <property type="component" value="Unassembled WGS sequence"/>
</dbReference>
<proteinExistence type="predicted"/>
<evidence type="ECO:0008006" key="4">
    <source>
        <dbReference type="Google" id="ProtNLM"/>
    </source>
</evidence>
<feature type="chain" id="PRO_5024444661" description="DUF4421 domain-containing protein" evidence="1">
    <location>
        <begin position="20"/>
        <end position="409"/>
    </location>
</feature>
<comment type="caution">
    <text evidence="2">The sequence shown here is derived from an EMBL/GenBank/DDBJ whole genome shotgun (WGS) entry which is preliminary data.</text>
</comment>
<evidence type="ECO:0000256" key="1">
    <source>
        <dbReference type="SAM" id="SignalP"/>
    </source>
</evidence>
<keyword evidence="1" id="KW-0732">Signal</keyword>
<dbReference type="AlphaFoldDB" id="A0A5R9L1D2"/>
<feature type="signal peptide" evidence="1">
    <location>
        <begin position="1"/>
        <end position="19"/>
    </location>
</feature>
<sequence>MKKLFLLLAFLGIFQISYAQDSIRVTYSQESDTLVKQRFIDRYENVFMTKVPTRQMLKVGYSGFGGVGFRIGYEYKILPNFSLEAAVFTTKNQYNAIPISYSETSDIWMNANARWYYNMGKRVNQEMRSSNFSGGYFGLSYEQALHYASDGPQLKERGRFGLLYGFQSRFFNRGYIDMSVGLFNRGYIRDLLWVNLYEHRRYFTAKDFVLTTRSSFGFALGDWKKSRHSPACEVLLCDEQVSGQWKLQIPNITLGLRLQRGNTSIAYERRIGQSPFWVQADVHAEAVRNAGPFISLVTYQAGSGVELRYYYIQKAQVRRGTGGGNLSGPYLGVGATTFIPGFDSNIDSGKYKDHAWYHAATASWGYQQRLFKRIYVDGSLSYSHILNDSSTYLVPPKMLSIRVAFGFTF</sequence>
<reference evidence="2 3" key="1">
    <citation type="submission" date="2019-05" db="EMBL/GenBank/DDBJ databases">
        <authorList>
            <person name="Qu J.-H."/>
        </authorList>
    </citation>
    <scope>NUCLEOTIDE SEQUENCE [LARGE SCALE GENOMIC DNA]</scope>
    <source>
        <strain evidence="2 3">T17</strain>
    </source>
</reference>
<organism evidence="2 3">
    <name type="scientific">Dyadobacter luticola</name>
    <dbReference type="NCBI Taxonomy" id="1979387"/>
    <lineage>
        <taxon>Bacteria</taxon>
        <taxon>Pseudomonadati</taxon>
        <taxon>Bacteroidota</taxon>
        <taxon>Cytophagia</taxon>
        <taxon>Cytophagales</taxon>
        <taxon>Spirosomataceae</taxon>
        <taxon>Dyadobacter</taxon>
    </lineage>
</organism>
<dbReference type="RefSeq" id="WP_138363386.1">
    <property type="nucleotide sequence ID" value="NZ_VCEJ01000002.1"/>
</dbReference>
<evidence type="ECO:0000313" key="2">
    <source>
        <dbReference type="EMBL" id="TLV02177.1"/>
    </source>
</evidence>
<protein>
    <recommendedName>
        <fullName evidence="4">DUF4421 domain-containing protein</fullName>
    </recommendedName>
</protein>
<accession>A0A5R9L1D2</accession>
<dbReference type="EMBL" id="VCEJ01000002">
    <property type="protein sequence ID" value="TLV02177.1"/>
    <property type="molecule type" value="Genomic_DNA"/>
</dbReference>